<dbReference type="Pfam" id="PF13505">
    <property type="entry name" value="OMP_b-brl"/>
    <property type="match status" value="1"/>
</dbReference>
<feature type="chain" id="PRO_5012183559" evidence="2">
    <location>
        <begin position="22"/>
        <end position="203"/>
    </location>
</feature>
<dbReference type="STRING" id="490188.SAMN04488068_0740"/>
<accession>A0A1M5L6X8</accession>
<evidence type="ECO:0000256" key="2">
    <source>
        <dbReference type="SAM" id="SignalP"/>
    </source>
</evidence>
<gene>
    <name evidence="4" type="ORF">SAMN04488068_0740</name>
</gene>
<keyword evidence="5" id="KW-1185">Reference proteome</keyword>
<dbReference type="SUPFAM" id="SSF56925">
    <property type="entry name" value="OMPA-like"/>
    <property type="match status" value="1"/>
</dbReference>
<reference evidence="4 5" key="1">
    <citation type="submission" date="2016-11" db="EMBL/GenBank/DDBJ databases">
        <authorList>
            <person name="Jaros S."/>
            <person name="Januszkiewicz K."/>
            <person name="Wedrychowicz H."/>
        </authorList>
    </citation>
    <scope>NUCLEOTIDE SEQUENCE [LARGE SCALE GENOMIC DNA]</scope>
    <source>
        <strain evidence="4 5">CGMCC 1.7049</strain>
    </source>
</reference>
<evidence type="ECO:0000259" key="3">
    <source>
        <dbReference type="Pfam" id="PF13505"/>
    </source>
</evidence>
<name>A0A1M5L6X8_9GAMM</name>
<dbReference type="Proteomes" id="UP000199758">
    <property type="component" value="Unassembled WGS sequence"/>
</dbReference>
<proteinExistence type="predicted"/>
<dbReference type="AlphaFoldDB" id="A0A1M5L6X8"/>
<evidence type="ECO:0000313" key="4">
    <source>
        <dbReference type="EMBL" id="SHG60797.1"/>
    </source>
</evidence>
<dbReference type="InterPro" id="IPR027385">
    <property type="entry name" value="Beta-barrel_OMP"/>
</dbReference>
<organism evidence="4 5">
    <name type="scientific">Hydrocarboniphaga daqingensis</name>
    <dbReference type="NCBI Taxonomy" id="490188"/>
    <lineage>
        <taxon>Bacteria</taxon>
        <taxon>Pseudomonadati</taxon>
        <taxon>Pseudomonadota</taxon>
        <taxon>Gammaproteobacteria</taxon>
        <taxon>Nevskiales</taxon>
        <taxon>Nevskiaceae</taxon>
        <taxon>Hydrocarboniphaga</taxon>
    </lineage>
</organism>
<feature type="domain" description="Outer membrane protein beta-barrel" evidence="3">
    <location>
        <begin position="8"/>
        <end position="199"/>
    </location>
</feature>
<protein>
    <submittedName>
        <fullName evidence="4">Outer membrane protein beta-barrel domain-containing protein</fullName>
    </submittedName>
</protein>
<feature type="signal peptide" evidence="2">
    <location>
        <begin position="1"/>
        <end position="21"/>
    </location>
</feature>
<dbReference type="Gene3D" id="2.40.160.20">
    <property type="match status" value="1"/>
</dbReference>
<dbReference type="OrthoDB" id="7067810at2"/>
<evidence type="ECO:0000313" key="5">
    <source>
        <dbReference type="Proteomes" id="UP000199758"/>
    </source>
</evidence>
<evidence type="ECO:0000256" key="1">
    <source>
        <dbReference type="ARBA" id="ARBA00022729"/>
    </source>
</evidence>
<keyword evidence="1 2" id="KW-0732">Signal</keyword>
<sequence length="203" mass="22001">MKVTNKLLLLAALVMPTAAFANEGAHVDAYYIPSSTLDVDLGGGFSDDDDGDGFGIKGFVPLGRPNNFFLNGEYQTTSFDDFDVDLDQLRLGAGWQIPLATGSLALYGEYVNWTIDDVDFDADGFGAHARLTFPVSRGVNLFGQVGYLSLDDESSYDGLELLVGASVDLTPNIGAFIDYRNTDLDGDIDYQLSDLRIGVRVLF</sequence>
<dbReference type="RefSeq" id="WP_072894230.1">
    <property type="nucleotide sequence ID" value="NZ_FQWZ01000002.1"/>
</dbReference>
<dbReference type="InterPro" id="IPR011250">
    <property type="entry name" value="OMP/PagP_B-barrel"/>
</dbReference>
<dbReference type="EMBL" id="FQWZ01000002">
    <property type="protein sequence ID" value="SHG60797.1"/>
    <property type="molecule type" value="Genomic_DNA"/>
</dbReference>